<evidence type="ECO:0000313" key="1">
    <source>
        <dbReference type="EMBL" id="AAY49491.1"/>
    </source>
</evidence>
<reference evidence="1 2" key="1">
    <citation type="journal article" date="2005" name="Genome Res.">
        <title>Comparative and functional genomic analyses of the pathogenicity of phytopathogen Xanthomonas campestris pv. campestris.</title>
        <authorList>
            <person name="Qian W."/>
            <person name="Jia Y."/>
            <person name="Ren S.X."/>
            <person name="He Y.Q."/>
            <person name="Feng J.X."/>
            <person name="Lu L.F."/>
            <person name="Sun Q."/>
            <person name="Ying G."/>
            <person name="Tang D.J."/>
            <person name="Tang H."/>
            <person name="Wu W."/>
            <person name="Hao P."/>
            <person name="Wang L."/>
            <person name="Jiang B.L."/>
            <person name="Zeng S."/>
            <person name="Gu W.Y."/>
            <person name="Lu G."/>
            <person name="Rong L."/>
            <person name="Tian Y."/>
            <person name="Yao Z."/>
            <person name="Fu G."/>
            <person name="Chen B."/>
            <person name="Fang R."/>
            <person name="Qiang B."/>
            <person name="Chen Z."/>
            <person name="Zhao G.P."/>
            <person name="Tang J.L."/>
            <person name="He C."/>
        </authorList>
    </citation>
    <scope>NUCLEOTIDE SEQUENCE [LARGE SCALE GENOMIC DNA]</scope>
    <source>
        <strain evidence="1 2">8004</strain>
    </source>
</reference>
<protein>
    <recommendedName>
        <fullName evidence="3">7-cyano-7-deazaguanine synthase</fullName>
    </recommendedName>
</protein>
<dbReference type="InterPro" id="IPR049676">
    <property type="entry name" value="QatC"/>
</dbReference>
<dbReference type="EMBL" id="CP000050">
    <property type="protein sequence ID" value="AAY49491.1"/>
    <property type="molecule type" value="Genomic_DNA"/>
</dbReference>
<evidence type="ECO:0008006" key="3">
    <source>
        <dbReference type="Google" id="ProtNLM"/>
    </source>
</evidence>
<organism evidence="1 2">
    <name type="scientific">Xanthomonas campestris pv. campestris (strain 8004)</name>
    <dbReference type="NCBI Taxonomy" id="314565"/>
    <lineage>
        <taxon>Bacteria</taxon>
        <taxon>Pseudomonadati</taxon>
        <taxon>Pseudomonadota</taxon>
        <taxon>Gammaproteobacteria</taxon>
        <taxon>Lysobacterales</taxon>
        <taxon>Lysobacteraceae</taxon>
        <taxon>Xanthomonas</taxon>
    </lineage>
</organism>
<name>A0A0H2X9X8_XANC8</name>
<dbReference type="SUPFAM" id="SSF52402">
    <property type="entry name" value="Adenine nucleotide alpha hydrolases-like"/>
    <property type="match status" value="1"/>
</dbReference>
<dbReference type="HOGENOM" id="CLU_048552_0_0_6"/>
<dbReference type="AlphaFoldDB" id="A0A0H2X9X8"/>
<evidence type="ECO:0000313" key="2">
    <source>
        <dbReference type="Proteomes" id="UP000000420"/>
    </source>
</evidence>
<dbReference type="Gene3D" id="3.40.50.620">
    <property type="entry name" value="HUPs"/>
    <property type="match status" value="1"/>
</dbReference>
<proteinExistence type="predicted"/>
<sequence>MKIFSAPRGVAVPAVSDLQLILYGQPDRHADGARSVGSAGAAIETRIQRLRYAPAPRAWDFLSLALSVVVADLSVHRAGSPDGWTRQIDLITAVGEPDFWNSEAHTIEAALRFLSTDLWTLEFVGEGRRPDPPDELFRPTEDSVCLLSGGMDSLIGAIDLAESGRRSIAVSNTVPGDGHNQHSFAEAVGFKHLPLNHNASPPSDGSREPSQRARSIIFLAFGVLAATSLQAYQDGAQVPLFICENGFIALNPPLTGTRLGSLSTRTAHPEFLHGVQSVLDAAGLRVNLINPYQHKTKGEMSRECADQDLLRNLAASSVSCGRYRRYGYNQCGRCIPCQIRRSAYLAWGQPDPTDYVFKDIGRREADYAHFDDVRSVAMAISRVNSEGLEAWLRSALSYPHAGPRAPLRDVIQRGLGELMALHQSVGLH</sequence>
<dbReference type="RefSeq" id="WP_005916301.1">
    <property type="nucleotide sequence ID" value="NC_007086.1"/>
</dbReference>
<dbReference type="NCBIfam" id="NF041925">
    <property type="entry name" value="QatC"/>
    <property type="match status" value="1"/>
</dbReference>
<accession>A0A0H2X9X8</accession>
<gene>
    <name evidence="1" type="ordered locus">XC_2441</name>
</gene>
<dbReference type="KEGG" id="xcb:XC_2441"/>
<dbReference type="Proteomes" id="UP000000420">
    <property type="component" value="Chromosome"/>
</dbReference>
<dbReference type="InterPro" id="IPR014729">
    <property type="entry name" value="Rossmann-like_a/b/a_fold"/>
</dbReference>